<accession>A0A6S7LSQ7</accession>
<name>A0A6S7LSQ7_PARCT</name>
<organism evidence="2 3">
    <name type="scientific">Paramuricea clavata</name>
    <name type="common">Red gorgonian</name>
    <name type="synonym">Violescent sea-whip</name>
    <dbReference type="NCBI Taxonomy" id="317549"/>
    <lineage>
        <taxon>Eukaryota</taxon>
        <taxon>Metazoa</taxon>
        <taxon>Cnidaria</taxon>
        <taxon>Anthozoa</taxon>
        <taxon>Octocorallia</taxon>
        <taxon>Malacalcyonacea</taxon>
        <taxon>Plexauridae</taxon>
        <taxon>Paramuricea</taxon>
    </lineage>
</organism>
<keyword evidence="3" id="KW-1185">Reference proteome</keyword>
<reference evidence="2" key="1">
    <citation type="submission" date="2020-04" db="EMBL/GenBank/DDBJ databases">
        <authorList>
            <person name="Alioto T."/>
            <person name="Alioto T."/>
            <person name="Gomez Garrido J."/>
        </authorList>
    </citation>
    <scope>NUCLEOTIDE SEQUENCE</scope>
    <source>
        <strain evidence="2">A484AB</strain>
    </source>
</reference>
<gene>
    <name evidence="2" type="ORF">PACLA_8A010671</name>
</gene>
<dbReference type="Proteomes" id="UP001152795">
    <property type="component" value="Unassembled WGS sequence"/>
</dbReference>
<protein>
    <submittedName>
        <fullName evidence="2">Uncharacterized protein</fullName>
    </submittedName>
</protein>
<feature type="region of interest" description="Disordered" evidence="1">
    <location>
        <begin position="1"/>
        <end position="31"/>
    </location>
</feature>
<sequence length="113" mass="13211">VPPSSTDDDEGYFDDSIDRKVATQERQQDAVEYDFVEDDLDTTNKMEDLDDNEPLTDDINLPFLYKNDPEAAQDVEEMLNLWDLSEEERVDFICALQYKIVREFSKAVSLYEE</sequence>
<comment type="caution">
    <text evidence="2">The sequence shown here is derived from an EMBL/GenBank/DDBJ whole genome shotgun (WGS) entry which is preliminary data.</text>
</comment>
<proteinExistence type="predicted"/>
<feature type="non-terminal residue" evidence="2">
    <location>
        <position position="113"/>
    </location>
</feature>
<feature type="non-terminal residue" evidence="2">
    <location>
        <position position="1"/>
    </location>
</feature>
<feature type="compositionally biased region" description="Basic and acidic residues" evidence="1">
    <location>
        <begin position="16"/>
        <end position="29"/>
    </location>
</feature>
<evidence type="ECO:0000256" key="1">
    <source>
        <dbReference type="SAM" id="MobiDB-lite"/>
    </source>
</evidence>
<evidence type="ECO:0000313" key="3">
    <source>
        <dbReference type="Proteomes" id="UP001152795"/>
    </source>
</evidence>
<feature type="compositionally biased region" description="Acidic residues" evidence="1">
    <location>
        <begin position="1"/>
        <end position="15"/>
    </location>
</feature>
<dbReference type="EMBL" id="CACRXK020032016">
    <property type="protein sequence ID" value="CAB4043302.1"/>
    <property type="molecule type" value="Genomic_DNA"/>
</dbReference>
<evidence type="ECO:0000313" key="2">
    <source>
        <dbReference type="EMBL" id="CAB4043302.1"/>
    </source>
</evidence>
<dbReference type="AlphaFoldDB" id="A0A6S7LSQ7"/>